<reference evidence="4" key="1">
    <citation type="submission" date="2023-08" db="EMBL/GenBank/DDBJ databases">
        <title>Black Yeasts Isolated from many extreme environments.</title>
        <authorList>
            <person name="Coleine C."/>
            <person name="Stajich J.E."/>
            <person name="Selbmann L."/>
        </authorList>
    </citation>
    <scope>NUCLEOTIDE SEQUENCE</scope>
    <source>
        <strain evidence="4">CCFEE 5401</strain>
    </source>
</reference>
<feature type="compositionally biased region" description="Polar residues" evidence="3">
    <location>
        <begin position="718"/>
        <end position="727"/>
    </location>
</feature>
<feature type="compositionally biased region" description="Polar residues" evidence="3">
    <location>
        <begin position="261"/>
        <end position="276"/>
    </location>
</feature>
<feature type="compositionally biased region" description="Polar residues" evidence="3">
    <location>
        <begin position="81"/>
        <end position="90"/>
    </location>
</feature>
<dbReference type="PANTHER" id="PTHR12610">
    <property type="entry name" value="SINGLE STRANDED DNA BINDING PROTEIN"/>
    <property type="match status" value="1"/>
</dbReference>
<feature type="compositionally biased region" description="Polar residues" evidence="3">
    <location>
        <begin position="386"/>
        <end position="397"/>
    </location>
</feature>
<dbReference type="PROSITE" id="PS50896">
    <property type="entry name" value="LISH"/>
    <property type="match status" value="1"/>
</dbReference>
<dbReference type="Proteomes" id="UP001310890">
    <property type="component" value="Unassembled WGS sequence"/>
</dbReference>
<feature type="compositionally biased region" description="Low complexity" evidence="3">
    <location>
        <begin position="599"/>
        <end position="610"/>
    </location>
</feature>
<protein>
    <recommendedName>
        <fullName evidence="6">LisH domain-containing protein</fullName>
    </recommendedName>
</protein>
<feature type="compositionally biased region" description="Pro residues" evidence="3">
    <location>
        <begin position="286"/>
        <end position="297"/>
    </location>
</feature>
<feature type="region of interest" description="Disordered" evidence="3">
    <location>
        <begin position="75"/>
        <end position="97"/>
    </location>
</feature>
<organism evidence="4 5">
    <name type="scientific">Meristemomyces frigidus</name>
    <dbReference type="NCBI Taxonomy" id="1508187"/>
    <lineage>
        <taxon>Eukaryota</taxon>
        <taxon>Fungi</taxon>
        <taxon>Dikarya</taxon>
        <taxon>Ascomycota</taxon>
        <taxon>Pezizomycotina</taxon>
        <taxon>Dothideomycetes</taxon>
        <taxon>Dothideomycetidae</taxon>
        <taxon>Mycosphaerellales</taxon>
        <taxon>Teratosphaeriaceae</taxon>
        <taxon>Meristemomyces</taxon>
    </lineage>
</organism>
<dbReference type="PANTHER" id="PTHR12610:SF12">
    <property type="entry name" value="SEQUENCE-SPECIFIC SINGLE-STRANDED DNA-BINDING PROTEIN, ISOFORM D"/>
    <property type="match status" value="1"/>
</dbReference>
<feature type="compositionally biased region" description="Polar residues" evidence="3">
    <location>
        <begin position="363"/>
        <end position="372"/>
    </location>
</feature>
<feature type="region of interest" description="Disordered" evidence="3">
    <location>
        <begin position="363"/>
        <end position="419"/>
    </location>
</feature>
<feature type="compositionally biased region" description="Low complexity" evidence="3">
    <location>
        <begin position="215"/>
        <end position="230"/>
    </location>
</feature>
<feature type="compositionally biased region" description="Low complexity" evidence="3">
    <location>
        <begin position="662"/>
        <end position="717"/>
    </location>
</feature>
<feature type="region of interest" description="Disordered" evidence="3">
    <location>
        <begin position="570"/>
        <end position="742"/>
    </location>
</feature>
<comment type="caution">
    <text evidence="4">The sequence shown here is derived from an EMBL/GenBank/DDBJ whole genome shotgun (WGS) entry which is preliminary data.</text>
</comment>
<evidence type="ECO:0000256" key="2">
    <source>
        <dbReference type="ARBA" id="ARBA00023242"/>
    </source>
</evidence>
<feature type="region of interest" description="Disordered" evidence="3">
    <location>
        <begin position="445"/>
        <end position="515"/>
    </location>
</feature>
<feature type="region of interest" description="Disordered" evidence="3">
    <location>
        <begin position="1"/>
        <end position="37"/>
    </location>
</feature>
<evidence type="ECO:0008006" key="6">
    <source>
        <dbReference type="Google" id="ProtNLM"/>
    </source>
</evidence>
<keyword evidence="2" id="KW-0539">Nucleus</keyword>
<evidence type="ECO:0000313" key="4">
    <source>
        <dbReference type="EMBL" id="KAK5109319.1"/>
    </source>
</evidence>
<feature type="region of interest" description="Disordered" evidence="3">
    <location>
        <begin position="527"/>
        <end position="551"/>
    </location>
</feature>
<name>A0AAN7TMN1_9PEZI</name>
<feature type="compositionally biased region" description="Polar residues" evidence="3">
    <location>
        <begin position="231"/>
        <end position="252"/>
    </location>
</feature>
<evidence type="ECO:0000313" key="5">
    <source>
        <dbReference type="Proteomes" id="UP001310890"/>
    </source>
</evidence>
<proteinExistence type="predicted"/>
<sequence length="810" mass="85739">MSQHMQMSGMAGGPVGGGAGPQQMMNAGTPSSGDVGGPHRVDTIKRLNTAIYDYLLRQNMHEVARAFRATKVEIETDGKKSPNQRAQTNGAGVGDDGMEVDSVFKDLPDDLPAPAQLGHGEGPFLQDWWCQFWEIYTGYRGNGRQHTLSYIGAQRQAQKARTNMMAAGGIDPANMQRMQQMNGNMMMQNGMNALGMPNDLKRTAMQNSRSNLTPQQMQQMQLKMQQGSQMERQGSQMDMTGPRSNSPASGDQPSPKRQRIDNMQGNRPGPQGSNNVGGFPSSTPHPSTPAPNMPMPDPNSFAHVHKLLHDRGIDPDTIDQARLVNLAMQPADHRLKSVETYSASMQNQVKSNIARISQQGVPPNMAGQQGSPMNPGMDPNSAEFYQVTNGRGPNVQQGMIPGGPAAATATPQNGNTGNHALQDYQMQLMLLEQQNKKRLLMARQEQDSMSNPGMSGVGGQYQPGMSPGASQGRGGDPSPSAGDVSRGTPKMNKGMSPNSGDMAGRGSPQPGMMHGMVPEQLRQQMMANGQQARIMHPPSSHPSTMGAGGQPLLPEQMAMMQGVQARTMMPNGQQFPQGMMQQPSMTPRPQPMGPPPAPQTGGTQPSSPAQAPAPPTPSQQGAKGKAGKKDGKKGNAKKGGQTGATPASESEQPPTPTPATPITPMAPNSFSHQQNKNMPNGQGQPPPNMQQHPQQPQQQPPHHQQQQQQQQPPNQNPSQDMSAQNQPFGHLSAVGGPGSVDFSADGGLNIGDFSALEGGDVLDTFDFDTFLNNDDGGVFGGGGFADLAFGDLSGGLEAGGVGGMEGLGGA</sequence>
<gene>
    <name evidence="4" type="ORF">LTR62_007088</name>
</gene>
<evidence type="ECO:0000256" key="1">
    <source>
        <dbReference type="ARBA" id="ARBA00004123"/>
    </source>
</evidence>
<dbReference type="EMBL" id="JAVRRL010000066">
    <property type="protein sequence ID" value="KAK5109319.1"/>
    <property type="molecule type" value="Genomic_DNA"/>
</dbReference>
<feature type="compositionally biased region" description="Low complexity" evidence="3">
    <location>
        <begin position="402"/>
        <end position="418"/>
    </location>
</feature>
<feature type="compositionally biased region" description="Gly residues" evidence="3">
    <location>
        <begin position="10"/>
        <end position="20"/>
    </location>
</feature>
<feature type="compositionally biased region" description="Pro residues" evidence="3">
    <location>
        <begin position="586"/>
        <end position="598"/>
    </location>
</feature>
<dbReference type="GO" id="GO:0005634">
    <property type="term" value="C:nucleus"/>
    <property type="evidence" value="ECO:0007669"/>
    <property type="project" value="UniProtKB-SubCell"/>
</dbReference>
<dbReference type="GO" id="GO:0045944">
    <property type="term" value="P:positive regulation of transcription by RNA polymerase II"/>
    <property type="evidence" value="ECO:0007669"/>
    <property type="project" value="TreeGrafter"/>
</dbReference>
<feature type="compositionally biased region" description="Low complexity" evidence="3">
    <location>
        <begin position="643"/>
        <end position="652"/>
    </location>
</feature>
<dbReference type="InterPro" id="IPR006594">
    <property type="entry name" value="LisH"/>
</dbReference>
<evidence type="ECO:0000256" key="3">
    <source>
        <dbReference type="SAM" id="MobiDB-lite"/>
    </source>
</evidence>
<dbReference type="AlphaFoldDB" id="A0AAN7TMN1"/>
<feature type="compositionally biased region" description="Low complexity" evidence="3">
    <location>
        <begin position="570"/>
        <end position="585"/>
    </location>
</feature>
<feature type="region of interest" description="Disordered" evidence="3">
    <location>
        <begin position="206"/>
        <end position="301"/>
    </location>
</feature>
<comment type="subcellular location">
    <subcellularLocation>
        <location evidence="1">Nucleus</location>
    </subcellularLocation>
</comment>
<accession>A0AAN7TMN1</accession>